<feature type="transmembrane region" description="Helical" evidence="1">
    <location>
        <begin position="50"/>
        <end position="73"/>
    </location>
</feature>
<keyword evidence="1" id="KW-0812">Transmembrane</keyword>
<evidence type="ECO:0000313" key="2">
    <source>
        <dbReference type="EMBL" id="MBB2148377.1"/>
    </source>
</evidence>
<organism evidence="2 3">
    <name type="scientific">Pedobacter gandavensis</name>
    <dbReference type="NCBI Taxonomy" id="2679963"/>
    <lineage>
        <taxon>Bacteria</taxon>
        <taxon>Pseudomonadati</taxon>
        <taxon>Bacteroidota</taxon>
        <taxon>Sphingobacteriia</taxon>
        <taxon>Sphingobacteriales</taxon>
        <taxon>Sphingobacteriaceae</taxon>
        <taxon>Pedobacter</taxon>
    </lineage>
</organism>
<keyword evidence="1" id="KW-0472">Membrane</keyword>
<comment type="caution">
    <text evidence="2">The sequence shown here is derived from an EMBL/GenBank/DDBJ whole genome shotgun (WGS) entry which is preliminary data.</text>
</comment>
<evidence type="ECO:0000313" key="3">
    <source>
        <dbReference type="Proteomes" id="UP000636110"/>
    </source>
</evidence>
<sequence length="126" mass="14770">MKTDFVEIFQTIRATMQQYEALGFNDRVNSETAYELWTEKEVQVDGKKRLGWFFGSVVIAKGYVGFYFMPIYVEPEMKTTFDPKLLKHLKGKSCFHIKKLDFELLSMIESALAEGFKLYKEKGWVD</sequence>
<proteinExistence type="predicted"/>
<protein>
    <submittedName>
        <fullName evidence="2">DUF1801 domain-containing protein</fullName>
    </submittedName>
</protein>
<dbReference type="RefSeq" id="WP_182954248.1">
    <property type="nucleotide sequence ID" value="NZ_WNXC01000001.1"/>
</dbReference>
<keyword evidence="1" id="KW-1133">Transmembrane helix</keyword>
<reference evidence="2 3" key="1">
    <citation type="submission" date="2019-11" db="EMBL/GenBank/DDBJ databases">
        <title>Description of Pedobacter sp. LMG 31462T.</title>
        <authorList>
            <person name="Carlier A."/>
            <person name="Qi S."/>
            <person name="Vandamme P."/>
        </authorList>
    </citation>
    <scope>NUCLEOTIDE SEQUENCE [LARGE SCALE GENOMIC DNA]</scope>
    <source>
        <strain evidence="2 3">LMG 31462</strain>
    </source>
</reference>
<dbReference type="EMBL" id="WNXC01000001">
    <property type="protein sequence ID" value="MBB2148377.1"/>
    <property type="molecule type" value="Genomic_DNA"/>
</dbReference>
<gene>
    <name evidence="2" type="ORF">GM920_05580</name>
</gene>
<name>A0ABR6ETK0_9SPHI</name>
<evidence type="ECO:0000256" key="1">
    <source>
        <dbReference type="SAM" id="Phobius"/>
    </source>
</evidence>
<keyword evidence="3" id="KW-1185">Reference proteome</keyword>
<dbReference type="Proteomes" id="UP000636110">
    <property type="component" value="Unassembled WGS sequence"/>
</dbReference>
<accession>A0ABR6ETK0</accession>